<dbReference type="InParanoid" id="A0A482X484"/>
<evidence type="ECO:0000313" key="2">
    <source>
        <dbReference type="EMBL" id="RZF40715.1"/>
    </source>
</evidence>
<gene>
    <name evidence="2" type="ORF">LSTR_LSTR008664</name>
</gene>
<evidence type="ECO:0000256" key="1">
    <source>
        <dbReference type="SAM" id="MobiDB-lite"/>
    </source>
</evidence>
<reference evidence="2 3" key="1">
    <citation type="journal article" date="2017" name="Gigascience">
        <title>Genome sequence of the small brown planthopper, Laodelphax striatellus.</title>
        <authorList>
            <person name="Zhu J."/>
            <person name="Jiang F."/>
            <person name="Wang X."/>
            <person name="Yang P."/>
            <person name="Bao Y."/>
            <person name="Zhao W."/>
            <person name="Wang W."/>
            <person name="Lu H."/>
            <person name="Wang Q."/>
            <person name="Cui N."/>
            <person name="Li J."/>
            <person name="Chen X."/>
            <person name="Luo L."/>
            <person name="Yu J."/>
            <person name="Kang L."/>
            <person name="Cui F."/>
        </authorList>
    </citation>
    <scope>NUCLEOTIDE SEQUENCE [LARGE SCALE GENOMIC DNA]</scope>
    <source>
        <strain evidence="2">Lst14</strain>
    </source>
</reference>
<dbReference type="Proteomes" id="UP000291343">
    <property type="component" value="Unassembled WGS sequence"/>
</dbReference>
<feature type="region of interest" description="Disordered" evidence="1">
    <location>
        <begin position="218"/>
        <end position="237"/>
    </location>
</feature>
<dbReference type="EMBL" id="QKKF02017798">
    <property type="protein sequence ID" value="RZF40715.1"/>
    <property type="molecule type" value="Genomic_DNA"/>
</dbReference>
<name>A0A482X484_LAOST</name>
<protein>
    <submittedName>
        <fullName evidence="2">Uncharacterized protein</fullName>
    </submittedName>
</protein>
<feature type="region of interest" description="Disordered" evidence="1">
    <location>
        <begin position="281"/>
        <end position="304"/>
    </location>
</feature>
<dbReference type="OrthoDB" id="6425771at2759"/>
<sequence length="444" mass="48280">MSSFRGDFSSCIRSMPGSIRTLISTDAFLLTTSREKRRQHGRSEIDEAPSSTKLHMGIAEPSRLTLTENGKRTGSTTRRTAAAVRRGRARRWGAGRWAESSRVQPPTRCSTSDWAPPPLDLSSPLSAPAKRTVLFEKSPQFSGPKIYNALPPELKEEENYKIFKIKLRDWLVTRPFYTGFKTLELRLIGPTLIAGGLLCCLLRILLCVCPSVRCPRFGKRRGGGKRRPPDHDYYRHRPYRSRTANDFLLAEQPLPPPAVATSRLHAGGGGGDKKRVSIVQTPGVAGDRRPIRSSSTWRGGGGLAGRGGPLADLAGCEEGDSVELLELRSCGGAGAGAELQSASSEDSFNAESLALVGCEPPRDERLARLKSTLTFQDDVDDYDLCPQGGATAAASTCPRIDEEREDEITSSHSASPQPAPPQPVPSTSFARRELVLSPAKLQHI</sequence>
<accession>A0A482X484</accession>
<dbReference type="AlphaFoldDB" id="A0A482X484"/>
<comment type="caution">
    <text evidence="2">The sequence shown here is derived from an EMBL/GenBank/DDBJ whole genome shotgun (WGS) entry which is preliminary data.</text>
</comment>
<keyword evidence="3" id="KW-1185">Reference proteome</keyword>
<organism evidence="2 3">
    <name type="scientific">Laodelphax striatellus</name>
    <name type="common">Small brown planthopper</name>
    <name type="synonym">Delphax striatella</name>
    <dbReference type="NCBI Taxonomy" id="195883"/>
    <lineage>
        <taxon>Eukaryota</taxon>
        <taxon>Metazoa</taxon>
        <taxon>Ecdysozoa</taxon>
        <taxon>Arthropoda</taxon>
        <taxon>Hexapoda</taxon>
        <taxon>Insecta</taxon>
        <taxon>Pterygota</taxon>
        <taxon>Neoptera</taxon>
        <taxon>Paraneoptera</taxon>
        <taxon>Hemiptera</taxon>
        <taxon>Auchenorrhyncha</taxon>
        <taxon>Fulgoroidea</taxon>
        <taxon>Delphacidae</taxon>
        <taxon>Criomorphinae</taxon>
        <taxon>Laodelphax</taxon>
    </lineage>
</organism>
<proteinExistence type="predicted"/>
<evidence type="ECO:0000313" key="3">
    <source>
        <dbReference type="Proteomes" id="UP000291343"/>
    </source>
</evidence>
<feature type="region of interest" description="Disordered" evidence="1">
    <location>
        <begin position="386"/>
        <end position="444"/>
    </location>
</feature>